<dbReference type="SUPFAM" id="SSF51215">
    <property type="entry name" value="Regulatory protein AraC"/>
    <property type="match status" value="1"/>
</dbReference>
<comment type="caution">
    <text evidence="8">The sequence shown here is derived from an EMBL/GenBank/DDBJ whole genome shotgun (WGS) entry which is preliminary data.</text>
</comment>
<dbReference type="Pfam" id="PF12833">
    <property type="entry name" value="HTH_18"/>
    <property type="match status" value="1"/>
</dbReference>
<dbReference type="Gene3D" id="3.20.20.80">
    <property type="entry name" value="Glycosidases"/>
    <property type="match status" value="1"/>
</dbReference>
<keyword evidence="3" id="KW-0805">Transcription regulation</keyword>
<evidence type="ECO:0000313" key="9">
    <source>
        <dbReference type="Proteomes" id="UP000284095"/>
    </source>
</evidence>
<protein>
    <submittedName>
        <fullName evidence="8">Helix-turn-helix domain-containing protein</fullName>
    </submittedName>
</protein>
<accession>A0A414SVP2</accession>
<dbReference type="InterPro" id="IPR020449">
    <property type="entry name" value="Tscrpt_reg_AraC-type_HTH"/>
</dbReference>
<organism evidence="8 9">
    <name type="scientific">Dorea longicatena</name>
    <dbReference type="NCBI Taxonomy" id="88431"/>
    <lineage>
        <taxon>Bacteria</taxon>
        <taxon>Bacillati</taxon>
        <taxon>Bacillota</taxon>
        <taxon>Clostridia</taxon>
        <taxon>Lachnospirales</taxon>
        <taxon>Lachnospiraceae</taxon>
        <taxon>Dorea</taxon>
    </lineage>
</organism>
<dbReference type="InterPro" id="IPR009057">
    <property type="entry name" value="Homeodomain-like_sf"/>
</dbReference>
<sequence>MDINGMKYRVQKAVAKEDNIQTELLLIFLLEGEMTIRYQEERYQMKAEDIVLINPGVSYEIENTRDALYGVASFSMRLTTSVLENRHMIFYCNSVVDEGHSYQDLRDIFFQITAEYTSRAHQTNCYMDSLMLKLLDCLVENYQLNQESMEAYESENDARMREIMQYILANLDQEISLNELADRMFVSTSTLSRIFKKSTGVYFADYVMQLRVKTALGLLKYSEQNMTQIAMTSGFSNSASFNRAFRKVMGETPTEYREKYRKAENEKEDTKEKQEIAIREELKQKGYELGKKERTTQVWIDLNECEGKKYPKTWNKMINIGPIWDLNKANVQFHTLQLNEHLHFKYIRIWNVFSKNMMINDGKTIDQYNYDSMNQVLDFMVQHRLKPFLDLGRRPDTALRSDGKEVFYEEQYIPFASREHWERMVDDFFRHIVDRYGQEEVSSWIFELDRDCIHEDNAPETRLYQDEQYDFFNAWMYLHHTVKNRIPEAKIGGISSIVVKDWKFLVNFFERCRKENVKPDFASFIVFPYDTYKSEEKQVVRKISQNEFNEENQLREIKRLLELTGLSDTPIYITEWNNTISNRNYLNDSCFRAAYLVKKIETMADQVDMIGIMSGTDWVSSHMDTVGLVNGGIGLLTKDMIRKPAYFAVDFLNQLGEYLLDKGEYYIITKKESGDIYILCFYYSWFKRSYFLQEEDVDLRKCSSMIFEDESPVHLDFHFENLKESGEYYLKKRTLNRQNGSILNEWGKFQYDIRLTRQDVKYLQGISFPTLSQTKTKVINGNHTLDMKIVLEPHEVSLIHIFNRK</sequence>
<dbReference type="Gene3D" id="1.10.10.60">
    <property type="entry name" value="Homeodomain-like"/>
    <property type="match status" value="2"/>
</dbReference>
<proteinExistence type="inferred from homology"/>
<evidence type="ECO:0000256" key="6">
    <source>
        <dbReference type="ARBA" id="ARBA00023295"/>
    </source>
</evidence>
<dbReference type="Pfam" id="PF01229">
    <property type="entry name" value="Glyco_hydro_39"/>
    <property type="match status" value="1"/>
</dbReference>
<dbReference type="SUPFAM" id="SSF46689">
    <property type="entry name" value="Homeodomain-like"/>
    <property type="match status" value="2"/>
</dbReference>
<evidence type="ECO:0000259" key="7">
    <source>
        <dbReference type="PROSITE" id="PS01124"/>
    </source>
</evidence>
<dbReference type="Gene3D" id="2.60.120.10">
    <property type="entry name" value="Jelly Rolls"/>
    <property type="match status" value="1"/>
</dbReference>
<gene>
    <name evidence="8" type="ORF">DW265_07385</name>
</gene>
<dbReference type="InterPro" id="IPR018060">
    <property type="entry name" value="HTH_AraC"/>
</dbReference>
<dbReference type="SMART" id="SM00342">
    <property type="entry name" value="HTH_ARAC"/>
    <property type="match status" value="1"/>
</dbReference>
<keyword evidence="4" id="KW-0238">DNA-binding</keyword>
<dbReference type="Proteomes" id="UP000284095">
    <property type="component" value="Unassembled WGS sequence"/>
</dbReference>
<dbReference type="GO" id="GO:0016798">
    <property type="term" value="F:hydrolase activity, acting on glycosyl bonds"/>
    <property type="evidence" value="ECO:0007669"/>
    <property type="project" value="UniProtKB-KW"/>
</dbReference>
<dbReference type="InterPro" id="IPR049166">
    <property type="entry name" value="GH39_cat"/>
</dbReference>
<evidence type="ECO:0000256" key="5">
    <source>
        <dbReference type="ARBA" id="ARBA00023163"/>
    </source>
</evidence>
<dbReference type="InterPro" id="IPR003313">
    <property type="entry name" value="AraC-bd"/>
</dbReference>
<dbReference type="InterPro" id="IPR037923">
    <property type="entry name" value="HTH-like"/>
</dbReference>
<evidence type="ECO:0000256" key="2">
    <source>
        <dbReference type="ARBA" id="ARBA00022801"/>
    </source>
</evidence>
<dbReference type="EMBL" id="QRIC01000014">
    <property type="protein sequence ID" value="RHG26015.1"/>
    <property type="molecule type" value="Genomic_DNA"/>
</dbReference>
<keyword evidence="5" id="KW-0804">Transcription</keyword>
<dbReference type="SUPFAM" id="SSF51445">
    <property type="entry name" value="(Trans)glycosidases"/>
    <property type="match status" value="1"/>
</dbReference>
<dbReference type="GO" id="GO:0003700">
    <property type="term" value="F:DNA-binding transcription factor activity"/>
    <property type="evidence" value="ECO:0007669"/>
    <property type="project" value="InterPro"/>
</dbReference>
<dbReference type="PANTHER" id="PTHR43280:SF2">
    <property type="entry name" value="HTH-TYPE TRANSCRIPTIONAL REGULATOR EXSA"/>
    <property type="match status" value="1"/>
</dbReference>
<comment type="similarity">
    <text evidence="1">Belongs to the glycosyl hydrolase 39 family.</text>
</comment>
<dbReference type="PROSITE" id="PS01124">
    <property type="entry name" value="HTH_ARAC_FAMILY_2"/>
    <property type="match status" value="1"/>
</dbReference>
<keyword evidence="6" id="KW-0326">Glycosidase</keyword>
<dbReference type="PROSITE" id="PS00041">
    <property type="entry name" value="HTH_ARAC_FAMILY_1"/>
    <property type="match status" value="1"/>
</dbReference>
<dbReference type="Gene3D" id="2.60.40.1500">
    <property type="entry name" value="Glycosyl hydrolase domain, family 39"/>
    <property type="match status" value="1"/>
</dbReference>
<dbReference type="InterPro" id="IPR014710">
    <property type="entry name" value="RmlC-like_jellyroll"/>
</dbReference>
<feature type="domain" description="HTH araC/xylS-type" evidence="7">
    <location>
        <begin position="161"/>
        <end position="259"/>
    </location>
</feature>
<dbReference type="RefSeq" id="WP_118224852.1">
    <property type="nucleotide sequence ID" value="NZ_QRIC01000014.1"/>
</dbReference>
<name>A0A414SVP2_9FIRM</name>
<dbReference type="Pfam" id="PF02311">
    <property type="entry name" value="AraC_binding"/>
    <property type="match status" value="1"/>
</dbReference>
<keyword evidence="9" id="KW-1185">Reference proteome</keyword>
<dbReference type="GO" id="GO:0043565">
    <property type="term" value="F:sequence-specific DNA binding"/>
    <property type="evidence" value="ECO:0007669"/>
    <property type="project" value="InterPro"/>
</dbReference>
<evidence type="ECO:0000256" key="3">
    <source>
        <dbReference type="ARBA" id="ARBA00023015"/>
    </source>
</evidence>
<evidence type="ECO:0000256" key="4">
    <source>
        <dbReference type="ARBA" id="ARBA00023125"/>
    </source>
</evidence>
<dbReference type="SUPFAM" id="SSF51011">
    <property type="entry name" value="Glycosyl hydrolase domain"/>
    <property type="match status" value="1"/>
</dbReference>
<dbReference type="PRINTS" id="PR00032">
    <property type="entry name" value="HTHARAC"/>
</dbReference>
<evidence type="ECO:0000256" key="1">
    <source>
        <dbReference type="ARBA" id="ARBA00008875"/>
    </source>
</evidence>
<dbReference type="PANTHER" id="PTHR43280">
    <property type="entry name" value="ARAC-FAMILY TRANSCRIPTIONAL REGULATOR"/>
    <property type="match status" value="1"/>
</dbReference>
<evidence type="ECO:0000313" key="8">
    <source>
        <dbReference type="EMBL" id="RHG26015.1"/>
    </source>
</evidence>
<dbReference type="InterPro" id="IPR018062">
    <property type="entry name" value="HTH_AraC-typ_CS"/>
</dbReference>
<dbReference type="InterPro" id="IPR017853">
    <property type="entry name" value="GH"/>
</dbReference>
<reference evidence="8 9" key="1">
    <citation type="submission" date="2018-08" db="EMBL/GenBank/DDBJ databases">
        <title>A genome reference for cultivated species of the human gut microbiota.</title>
        <authorList>
            <person name="Zou Y."/>
            <person name="Xue W."/>
            <person name="Luo G."/>
        </authorList>
    </citation>
    <scope>NUCLEOTIDE SEQUENCE [LARGE SCALE GENOMIC DNA]</scope>
    <source>
        <strain evidence="8 9">AM22-22</strain>
    </source>
</reference>
<dbReference type="AlphaFoldDB" id="A0A414SVP2"/>
<keyword evidence="2" id="KW-0378">Hydrolase</keyword>